<gene>
    <name evidence="2" type="ORF">BD749_3403</name>
</gene>
<name>A0A2N3U9V3_9BACT</name>
<evidence type="ECO:0000256" key="1">
    <source>
        <dbReference type="SAM" id="SignalP"/>
    </source>
</evidence>
<reference evidence="2 3" key="1">
    <citation type="submission" date="2017-12" db="EMBL/GenBank/DDBJ databases">
        <title>Genomic Encyclopedia of Type Strains, Phase III (KMG-III): the genomes of soil and plant-associated and newly described type strains.</title>
        <authorList>
            <person name="Whitman W."/>
        </authorList>
    </citation>
    <scope>NUCLEOTIDE SEQUENCE [LARGE SCALE GENOMIC DNA]</scope>
    <source>
        <strain evidence="2 3">LP43</strain>
    </source>
</reference>
<dbReference type="Proteomes" id="UP000233782">
    <property type="component" value="Unassembled WGS sequence"/>
</dbReference>
<dbReference type="EMBL" id="PJMU01000003">
    <property type="protein sequence ID" value="PKV63559.1"/>
    <property type="molecule type" value="Genomic_DNA"/>
</dbReference>
<keyword evidence="1" id="KW-0732">Signal</keyword>
<dbReference type="PROSITE" id="PS51257">
    <property type="entry name" value="PROKAR_LIPOPROTEIN"/>
    <property type="match status" value="1"/>
</dbReference>
<evidence type="ECO:0000313" key="2">
    <source>
        <dbReference type="EMBL" id="PKV63559.1"/>
    </source>
</evidence>
<comment type="caution">
    <text evidence="2">The sequence shown here is derived from an EMBL/GenBank/DDBJ whole genome shotgun (WGS) entry which is preliminary data.</text>
</comment>
<dbReference type="AlphaFoldDB" id="A0A2N3U9V3"/>
<feature type="signal peptide" evidence="1">
    <location>
        <begin position="1"/>
        <end position="21"/>
    </location>
</feature>
<organism evidence="2 3">
    <name type="scientific">Pontibacter ramchanderi</name>
    <dbReference type="NCBI Taxonomy" id="1179743"/>
    <lineage>
        <taxon>Bacteria</taxon>
        <taxon>Pseudomonadati</taxon>
        <taxon>Bacteroidota</taxon>
        <taxon>Cytophagia</taxon>
        <taxon>Cytophagales</taxon>
        <taxon>Hymenobacteraceae</taxon>
        <taxon>Pontibacter</taxon>
    </lineage>
</organism>
<proteinExistence type="predicted"/>
<accession>A0A2N3U9V3</accession>
<keyword evidence="3" id="KW-1185">Reference proteome</keyword>
<sequence>MKHLYLFTTLFFTFISCQLFAQSDSTVSFVAYWHKGETQKYKVIKKKLTHRNGKETQNEVSSYLTSFTVLDSTATSYLVEYKYENTLFNSSPELTQQMVSLGDKYRYLTVKYKTDEFGAFQGIENWKEVGTMMNDIFALVIKNTENSKKLDLEKALKPIKEMYASKEGIERLVFKELQSFHSPYGGAFSLADTIRYEDLLPNLVGGDPIKANASLYFNPIDYETGTCTFINELNPDPEDIRKMITDMTSKIMSATNFGSAAEKKQKMAEMRKAFADMKMDIKDYSTYTYDLESTWPTLVTTKRTTVMELPGDSGNVTEETIIERVY</sequence>
<feature type="chain" id="PRO_5014885008" evidence="1">
    <location>
        <begin position="22"/>
        <end position="326"/>
    </location>
</feature>
<dbReference type="OrthoDB" id="796401at2"/>
<protein>
    <submittedName>
        <fullName evidence="2">Uncharacterized protein</fullName>
    </submittedName>
</protein>
<evidence type="ECO:0000313" key="3">
    <source>
        <dbReference type="Proteomes" id="UP000233782"/>
    </source>
</evidence>
<dbReference type="RefSeq" id="WP_101446431.1">
    <property type="nucleotide sequence ID" value="NZ_PJMU01000003.1"/>
</dbReference>